<dbReference type="InParanoid" id="A0A6P8R3X1"/>
<keyword evidence="15" id="KW-1185">Reference proteome</keyword>
<evidence type="ECO:0000313" key="15">
    <source>
        <dbReference type="Proteomes" id="UP000515159"/>
    </source>
</evidence>
<dbReference type="InterPro" id="IPR051657">
    <property type="entry name" value="RNF168/RNF169_E3_ubiq-ligase"/>
</dbReference>
<evidence type="ECO:0000256" key="6">
    <source>
        <dbReference type="ARBA" id="ARBA00022763"/>
    </source>
</evidence>
<dbReference type="Pfam" id="PF13923">
    <property type="entry name" value="zf-C3HC4_2"/>
    <property type="match status" value="1"/>
</dbReference>
<keyword evidence="12" id="KW-0175">Coiled coil</keyword>
<dbReference type="GO" id="GO:0006302">
    <property type="term" value="P:double-strand break repair"/>
    <property type="evidence" value="ECO:0007669"/>
    <property type="project" value="TreeGrafter"/>
</dbReference>
<proteinExistence type="predicted"/>
<evidence type="ECO:0000256" key="5">
    <source>
        <dbReference type="ARBA" id="ARBA00022723"/>
    </source>
</evidence>
<dbReference type="GO" id="GO:0031491">
    <property type="term" value="F:nucleosome binding"/>
    <property type="evidence" value="ECO:0007669"/>
    <property type="project" value="TreeGrafter"/>
</dbReference>
<organism evidence="15 16">
    <name type="scientific">Geotrypetes seraphini</name>
    <name type="common">Gaboon caecilian</name>
    <name type="synonym">Caecilia seraphini</name>
    <dbReference type="NCBI Taxonomy" id="260995"/>
    <lineage>
        <taxon>Eukaryota</taxon>
        <taxon>Metazoa</taxon>
        <taxon>Chordata</taxon>
        <taxon>Craniata</taxon>
        <taxon>Vertebrata</taxon>
        <taxon>Euteleostomi</taxon>
        <taxon>Amphibia</taxon>
        <taxon>Gymnophiona</taxon>
        <taxon>Geotrypetes</taxon>
    </lineage>
</organism>
<evidence type="ECO:0000256" key="3">
    <source>
        <dbReference type="ARBA" id="ARBA00012483"/>
    </source>
</evidence>
<evidence type="ECO:0000259" key="14">
    <source>
        <dbReference type="PROSITE" id="PS50089"/>
    </source>
</evidence>
<feature type="region of interest" description="Disordered" evidence="13">
    <location>
        <begin position="292"/>
        <end position="331"/>
    </location>
</feature>
<evidence type="ECO:0000256" key="8">
    <source>
        <dbReference type="ARBA" id="ARBA00022786"/>
    </source>
</evidence>
<feature type="region of interest" description="Disordered" evidence="13">
    <location>
        <begin position="209"/>
        <end position="230"/>
    </location>
</feature>
<dbReference type="GO" id="GO:0008270">
    <property type="term" value="F:zinc ion binding"/>
    <property type="evidence" value="ECO:0007669"/>
    <property type="project" value="UniProtKB-KW"/>
</dbReference>
<keyword evidence="10" id="KW-0539">Nucleus</keyword>
<dbReference type="EC" id="2.3.2.27" evidence="3"/>
<evidence type="ECO:0000313" key="16">
    <source>
        <dbReference type="RefSeq" id="XP_033804727.1"/>
    </source>
</evidence>
<dbReference type="GO" id="GO:0035861">
    <property type="term" value="C:site of double-strand break"/>
    <property type="evidence" value="ECO:0007669"/>
    <property type="project" value="TreeGrafter"/>
</dbReference>
<dbReference type="FunCoup" id="A0A6P8R3X1">
    <property type="interactions" value="2872"/>
</dbReference>
<reference evidence="16" key="1">
    <citation type="submission" date="2025-08" db="UniProtKB">
        <authorList>
            <consortium name="RefSeq"/>
        </authorList>
    </citation>
    <scope>IDENTIFICATION</scope>
</reference>
<comment type="subcellular location">
    <subcellularLocation>
        <location evidence="2">Nucleus</location>
    </subcellularLocation>
</comment>
<dbReference type="PANTHER" id="PTHR23328:SF2">
    <property type="entry name" value="E3 UBIQUITIN-PROTEIN LIGASE RNF169"/>
    <property type="match status" value="1"/>
</dbReference>
<dbReference type="InterPro" id="IPR001841">
    <property type="entry name" value="Znf_RING"/>
</dbReference>
<dbReference type="OrthoDB" id="8959987at2759"/>
<keyword evidence="8" id="KW-0833">Ubl conjugation pathway</keyword>
<keyword evidence="5" id="KW-0479">Metal-binding</keyword>
<keyword evidence="7 11" id="KW-0863">Zinc-finger</keyword>
<dbReference type="SMART" id="SM00184">
    <property type="entry name" value="RING"/>
    <property type="match status" value="1"/>
</dbReference>
<dbReference type="CDD" id="cd22264">
    <property type="entry name" value="UDM1_RNF169"/>
    <property type="match status" value="1"/>
</dbReference>
<keyword evidence="9" id="KW-0862">Zinc</keyword>
<name>A0A6P8R3X1_GEOSA</name>
<evidence type="ECO:0000256" key="12">
    <source>
        <dbReference type="SAM" id="Coils"/>
    </source>
</evidence>
<dbReference type="Proteomes" id="UP000515159">
    <property type="component" value="Chromosome 6"/>
</dbReference>
<evidence type="ECO:0000256" key="7">
    <source>
        <dbReference type="ARBA" id="ARBA00022771"/>
    </source>
</evidence>
<feature type="region of interest" description="Disordered" evidence="13">
    <location>
        <begin position="639"/>
        <end position="663"/>
    </location>
</feature>
<dbReference type="KEGG" id="gsh:117362453"/>
<keyword evidence="6" id="KW-0227">DNA damage</keyword>
<accession>A0A6P8R3X1</accession>
<evidence type="ECO:0000256" key="4">
    <source>
        <dbReference type="ARBA" id="ARBA00022679"/>
    </source>
</evidence>
<evidence type="ECO:0000256" key="9">
    <source>
        <dbReference type="ARBA" id="ARBA00022833"/>
    </source>
</evidence>
<keyword evidence="4" id="KW-0808">Transferase</keyword>
<dbReference type="SUPFAM" id="SSF57850">
    <property type="entry name" value="RING/U-box"/>
    <property type="match status" value="1"/>
</dbReference>
<dbReference type="GO" id="GO:0005634">
    <property type="term" value="C:nucleus"/>
    <property type="evidence" value="ECO:0007669"/>
    <property type="project" value="UniProtKB-SubCell"/>
</dbReference>
<sequence>MAAAGPSAPTAPGGLRKARRSGQAAPPPLLPLEESLCPVCLEILLEPVTLPCRHALCLPCFRRTVELVSLRCPLCRLRVSSWARRRARDDTLVDDELRERVLRSHPERCRRRLLLLQREDERAGPEAAADEPDFLFRAPIKLSKPGELREEYESQLRKLKEEKQQEEIASEELIHKLLQEETEEEKRKMQEQLRKDELLAIKLSQSSVPRCLSDSENEEPSQGRTAHRSAFVSKNSSFSMATLTGTASFNVERSQSCSDTVKDRSKSRRRLAQTTKAKNLSTTIVGVLLSSENSRSSSAPDLTAEKRPSLTSLSSLSVPHKPERSISPESNDSISEELNHFKPIVCSPCTPPKKLPDGRVLSPVIVKSTPRNLRRNLQLPTTYEASPRVLKKWELIFHERQAKTLLSKGTLTSYGAEMCKERLSPDVHTHSITEGTNNCVSPAPIVQENPKQDLLPSVSRESSMECVPNKCFESVETLITANGVFLPSMDSCTLDVLVDVNANLEPVDIHLGSNLTASSISKVSQGVPENSLVRASIKTTGKRQQGKTNHCVLTNMQNGTCCTYVENGGELQPPLLRRGQKRRCKTKHLEHNGSLKKLRQELGVAMDESFWTEYERRLRQEEEDRKLACQLQRMFDSEHRTVNRRKGSRDEYPLRSQSTTSTN</sequence>
<dbReference type="PROSITE" id="PS50089">
    <property type="entry name" value="ZF_RING_2"/>
    <property type="match status" value="1"/>
</dbReference>
<dbReference type="RefSeq" id="XP_033804727.1">
    <property type="nucleotide sequence ID" value="XM_033948836.1"/>
</dbReference>
<dbReference type="GO" id="GO:0061630">
    <property type="term" value="F:ubiquitin protein ligase activity"/>
    <property type="evidence" value="ECO:0007669"/>
    <property type="project" value="UniProtKB-EC"/>
</dbReference>
<feature type="region of interest" description="Disordered" evidence="13">
    <location>
        <begin position="1"/>
        <end position="24"/>
    </location>
</feature>
<evidence type="ECO:0000256" key="10">
    <source>
        <dbReference type="ARBA" id="ARBA00023242"/>
    </source>
</evidence>
<dbReference type="CDD" id="cd21951">
    <property type="entry name" value="MIU_RNF169_C"/>
    <property type="match status" value="1"/>
</dbReference>
<gene>
    <name evidence="16" type="primary">RNF169</name>
</gene>
<dbReference type="AlphaFoldDB" id="A0A6P8R3X1"/>
<evidence type="ECO:0000256" key="13">
    <source>
        <dbReference type="SAM" id="MobiDB-lite"/>
    </source>
</evidence>
<evidence type="ECO:0000256" key="11">
    <source>
        <dbReference type="PROSITE-ProRule" id="PRU00175"/>
    </source>
</evidence>
<dbReference type="CTD" id="254225"/>
<feature type="region of interest" description="Disordered" evidence="13">
    <location>
        <begin position="251"/>
        <end position="275"/>
    </location>
</feature>
<dbReference type="Gene3D" id="3.30.40.10">
    <property type="entry name" value="Zinc/RING finger domain, C3HC4 (zinc finger)"/>
    <property type="match status" value="1"/>
</dbReference>
<dbReference type="GeneID" id="117362453"/>
<dbReference type="CDD" id="cd16550">
    <property type="entry name" value="RING-HC_RNF168"/>
    <property type="match status" value="1"/>
</dbReference>
<protein>
    <recommendedName>
        <fullName evidence="3">RING-type E3 ubiquitin transferase</fullName>
        <ecNumber evidence="3">2.3.2.27</ecNumber>
    </recommendedName>
</protein>
<feature type="compositionally biased region" description="Low complexity" evidence="13">
    <location>
        <begin position="1"/>
        <end position="14"/>
    </location>
</feature>
<comment type="catalytic activity">
    <reaction evidence="1">
        <text>S-ubiquitinyl-[E2 ubiquitin-conjugating enzyme]-L-cysteine + [acceptor protein]-L-lysine = [E2 ubiquitin-conjugating enzyme]-L-cysteine + N(6)-ubiquitinyl-[acceptor protein]-L-lysine.</text>
        <dbReference type="EC" id="2.3.2.27"/>
    </reaction>
</comment>
<feature type="domain" description="RING-type" evidence="14">
    <location>
        <begin position="37"/>
        <end position="76"/>
    </location>
</feature>
<evidence type="ECO:0000256" key="2">
    <source>
        <dbReference type="ARBA" id="ARBA00004123"/>
    </source>
</evidence>
<evidence type="ECO:0000256" key="1">
    <source>
        <dbReference type="ARBA" id="ARBA00000900"/>
    </source>
</evidence>
<dbReference type="InterPro" id="IPR013083">
    <property type="entry name" value="Znf_RING/FYVE/PHD"/>
</dbReference>
<feature type="coiled-coil region" evidence="12">
    <location>
        <begin position="149"/>
        <end position="199"/>
    </location>
</feature>
<dbReference type="PANTHER" id="PTHR23328">
    <property type="entry name" value="RING-TYPE DOMAIN-CONTAINING PROTEIN"/>
    <property type="match status" value="1"/>
</dbReference>